<dbReference type="Proteomes" id="UP000246740">
    <property type="component" value="Unassembled WGS sequence"/>
</dbReference>
<dbReference type="Pfam" id="PF01536">
    <property type="entry name" value="SAM_decarbox"/>
    <property type="match status" value="1"/>
</dbReference>
<comment type="similarity">
    <text evidence="2">Belongs to the eukaryotic AdoMetDC family.</text>
</comment>
<dbReference type="EMBL" id="KZ819191">
    <property type="protein sequence ID" value="PWZ01053.1"/>
    <property type="molecule type" value="Genomic_DNA"/>
</dbReference>
<dbReference type="Gene3D" id="3.60.90.10">
    <property type="entry name" value="S-adenosylmethionine decarboxylase"/>
    <property type="match status" value="1"/>
</dbReference>
<keyword evidence="4" id="KW-0620">Polyamine biosynthesis</keyword>
<name>A0A317XTD9_9BASI</name>
<keyword evidence="3" id="KW-0745">Spermidine biosynthesis</keyword>
<keyword evidence="5" id="KW-0732">Signal</keyword>
<dbReference type="PROSITE" id="PS00018">
    <property type="entry name" value="EF_HAND_1"/>
    <property type="match status" value="1"/>
</dbReference>
<dbReference type="STRING" id="1882483.A0A317XTD9"/>
<dbReference type="SUPFAM" id="SSF56276">
    <property type="entry name" value="S-adenosylmethionine decarboxylase"/>
    <property type="match status" value="1"/>
</dbReference>
<dbReference type="InterPro" id="IPR048283">
    <property type="entry name" value="AdoMetDC-like"/>
</dbReference>
<dbReference type="GO" id="GO:0004014">
    <property type="term" value="F:adenosylmethionine decarboxylase activity"/>
    <property type="evidence" value="ECO:0007669"/>
    <property type="project" value="InterPro"/>
</dbReference>
<dbReference type="InterPro" id="IPR016067">
    <property type="entry name" value="S-AdoMet_deCO2ase_core"/>
</dbReference>
<keyword evidence="7" id="KW-1185">Reference proteome</keyword>
<dbReference type="InterPro" id="IPR018247">
    <property type="entry name" value="EF_Hand_1_Ca_BS"/>
</dbReference>
<dbReference type="OrthoDB" id="1068353at2759"/>
<gene>
    <name evidence="6" type="ORF">BCV70DRAFT_205658</name>
</gene>
<dbReference type="PROSITE" id="PS01336">
    <property type="entry name" value="ADOMETDC"/>
    <property type="match status" value="1"/>
</dbReference>
<dbReference type="GO" id="GO:0006597">
    <property type="term" value="P:spermine biosynthetic process"/>
    <property type="evidence" value="ECO:0007669"/>
    <property type="project" value="TreeGrafter"/>
</dbReference>
<evidence type="ECO:0000256" key="5">
    <source>
        <dbReference type="SAM" id="SignalP"/>
    </source>
</evidence>
<evidence type="ECO:0000256" key="1">
    <source>
        <dbReference type="ARBA" id="ARBA00004911"/>
    </source>
</evidence>
<evidence type="ECO:0000256" key="3">
    <source>
        <dbReference type="ARBA" id="ARBA00023066"/>
    </source>
</evidence>
<sequence>MAALFFGTCLWFCTLACAFLISSGSPFFVILVAGKGARTLIANSTSHSKFESLLLLPPLHTSSFRYRVLNRIVQVELSGQVFSTKLARNLAPESSSACQTIAPAEVRFRQRPHLPRLVSSLLQTHSRYPLAPRKGARSPTVLVEFQLSLSTPASHVPASLSEMTPAIDLEATADRLESFSTNYTKQHHYPPHHHQDTADLLMEAKEAQRLNSIEIMDAREQLLKSKSLLQHETDTSSITTAVDSNNSVAEKATQDFHDPCGPFEGPEKLLELWFAEEPADVASCAWDDVDARPGHFGLRSVPKAVWETMLDVVKCKVLSVIDGTHVDAYLLSESSMFVFPHKLILKTCGTTTLLLGLQKLLVIANRALANLPRTSAKIVSTANSSPGGADDDATLMSDSSLVLERQLGSLVKYAFYSRKSFMFPERQKGPHRDWMLEVAVLDRFFDYGSAYTVGKMNGDHWLLWMGCEGAREADAGSLPSSPSATMGANVEVAAASLAAPAAAQDSAAIVERPLSLPAPCVEDQTLEILMTHLSPASCGRFVFDEDLPQPTMAECYPSHAGSADAASPCTKLDKGHALGLALSNKLGLTDLFPSTELDAFAFEPCGYSANAVMPRGGKNDRAGYWTIHVTPEEGSSYASFETNVALCSSSASSTAGSGGVESGSLAVPSSLPSLVSRVVDIFEPAKMSVTLFVSTTEDTDTDSNNNKALTNEDILHALSLAGYRRTDRIAYEFERYNLVFVSFELRRPGPAYSAS</sequence>
<feature type="signal peptide" evidence="5">
    <location>
        <begin position="1"/>
        <end position="18"/>
    </location>
</feature>
<evidence type="ECO:0000313" key="6">
    <source>
        <dbReference type="EMBL" id="PWZ01053.1"/>
    </source>
</evidence>
<accession>A0A317XTD9</accession>
<feature type="chain" id="PRO_5016458873" evidence="5">
    <location>
        <begin position="19"/>
        <end position="755"/>
    </location>
</feature>
<dbReference type="PANTHER" id="PTHR11570:SF0">
    <property type="entry name" value="S-ADENOSYLMETHIONINE DECARBOXYLASE PROENZYME"/>
    <property type="match status" value="1"/>
</dbReference>
<evidence type="ECO:0000313" key="7">
    <source>
        <dbReference type="Proteomes" id="UP000246740"/>
    </source>
</evidence>
<dbReference type="GO" id="GO:0005829">
    <property type="term" value="C:cytosol"/>
    <property type="evidence" value="ECO:0007669"/>
    <property type="project" value="TreeGrafter"/>
</dbReference>
<reference evidence="6 7" key="1">
    <citation type="journal article" date="2018" name="Mol. Biol. Evol.">
        <title>Broad Genomic Sampling Reveals a Smut Pathogenic Ancestry of the Fungal Clade Ustilaginomycotina.</title>
        <authorList>
            <person name="Kijpornyongpan T."/>
            <person name="Mondo S.J."/>
            <person name="Barry K."/>
            <person name="Sandor L."/>
            <person name="Lee J."/>
            <person name="Lipzen A."/>
            <person name="Pangilinan J."/>
            <person name="LaButti K."/>
            <person name="Hainaut M."/>
            <person name="Henrissat B."/>
            <person name="Grigoriev I.V."/>
            <person name="Spatafora J.W."/>
            <person name="Aime M.C."/>
        </authorList>
    </citation>
    <scope>NUCLEOTIDE SEQUENCE [LARGE SCALE GENOMIC DNA]</scope>
    <source>
        <strain evidence="6 7">MCA 3645</strain>
    </source>
</reference>
<proteinExistence type="inferred from homology"/>
<protein>
    <submittedName>
        <fullName evidence="6">S-adenosylmethionine decarboxylase</fullName>
    </submittedName>
</protein>
<evidence type="ECO:0000256" key="4">
    <source>
        <dbReference type="ARBA" id="ARBA00023115"/>
    </source>
</evidence>
<evidence type="ECO:0000256" key="2">
    <source>
        <dbReference type="ARBA" id="ARBA00008466"/>
    </source>
</evidence>
<dbReference type="AlphaFoldDB" id="A0A317XTD9"/>
<dbReference type="FunCoup" id="A0A317XTD9">
    <property type="interactions" value="288"/>
</dbReference>
<dbReference type="UniPathway" id="UPA00331">
    <property type="reaction ID" value="UER00451"/>
</dbReference>
<dbReference type="GO" id="GO:0008295">
    <property type="term" value="P:spermidine biosynthetic process"/>
    <property type="evidence" value="ECO:0007669"/>
    <property type="project" value="UniProtKB-KW"/>
</dbReference>
<organism evidence="6 7">
    <name type="scientific">Testicularia cyperi</name>
    <dbReference type="NCBI Taxonomy" id="1882483"/>
    <lineage>
        <taxon>Eukaryota</taxon>
        <taxon>Fungi</taxon>
        <taxon>Dikarya</taxon>
        <taxon>Basidiomycota</taxon>
        <taxon>Ustilaginomycotina</taxon>
        <taxon>Ustilaginomycetes</taxon>
        <taxon>Ustilaginales</taxon>
        <taxon>Anthracoideaceae</taxon>
        <taxon>Testicularia</taxon>
    </lineage>
</organism>
<comment type="pathway">
    <text evidence="1">Amine and polyamine biosynthesis; S-adenosylmethioninamine biosynthesis; S-adenosylmethioninamine from S-adenosyl-L-methionine: step 1/1.</text>
</comment>
<dbReference type="InterPro" id="IPR018166">
    <property type="entry name" value="S-AdoMet_deCO2ase_CS"/>
</dbReference>
<dbReference type="PANTHER" id="PTHR11570">
    <property type="entry name" value="S-ADENOSYLMETHIONINE DECARBOXYLASE"/>
    <property type="match status" value="1"/>
</dbReference>
<dbReference type="InParanoid" id="A0A317XTD9"/>